<dbReference type="AlphaFoldDB" id="A0A5J4VKQ6"/>
<evidence type="ECO:0000313" key="2">
    <source>
        <dbReference type="Proteomes" id="UP000324800"/>
    </source>
</evidence>
<name>A0A5J4VKQ6_9EUKA</name>
<reference evidence="1 2" key="1">
    <citation type="submission" date="2019-03" db="EMBL/GenBank/DDBJ databases">
        <title>Single cell metagenomics reveals metabolic interactions within the superorganism composed of flagellate Streblomastix strix and complex community of Bacteroidetes bacteria on its surface.</title>
        <authorList>
            <person name="Treitli S.C."/>
            <person name="Kolisko M."/>
            <person name="Husnik F."/>
            <person name="Keeling P."/>
            <person name="Hampl V."/>
        </authorList>
    </citation>
    <scope>NUCLEOTIDE SEQUENCE [LARGE SCALE GENOMIC DNA]</scope>
    <source>
        <strain evidence="1">ST1C</strain>
    </source>
</reference>
<sequence length="526" mass="61744">MTDNNQQQFVQLVVEPEFEITTTEPWRVRRIADGFIPTINQNPDGLVALQFIPNDDPENKTQCDHRSKDRTDNSLVNLRWEINQQIESTRQRKLLKLANDGVLLLAHPADLDEFNKVLNDAKSNYHDQNHVERNPITIAHYNNQITSVLNIYDFIDSIHTSMKNKIYKLAIDFGFIYERRDIDKNNDERIIYGYIMPRESLTERRAPILIRSQQDVELYKNYIESLIISIQERTLTDTKEKYIAIYSMFAITYLLPISGKSIPSIKLHLSMKRQCLRYVDSPYPNTCVLEAIARYQLKDSNEKRFSDKQVLAKMKEIGTLFYGEYNPKTFEGFNYATDSDNEINANEINLLLIQSEELNDSNIHTLLVTDKERLTGLLFCPICQNHCFQVDQHTKENMAKHIDKCRLNKRQIKKQVTLDNIQRPFIPHIMQNKTYRYLLANNRTSEFKPTQYFITCANAVKYSRAYNEFKVDGDYSINIFDPPFYLTPQYCLHQTEQIIPYLIVRIMLDSAVYIVTRSKVIVTIKR</sequence>
<dbReference type="OrthoDB" id="406694at2759"/>
<dbReference type="Gene3D" id="3.90.75.20">
    <property type="match status" value="1"/>
</dbReference>
<comment type="caution">
    <text evidence="1">The sequence shown here is derived from an EMBL/GenBank/DDBJ whole genome shotgun (WGS) entry which is preliminary data.</text>
</comment>
<dbReference type="EMBL" id="SNRW01006396">
    <property type="protein sequence ID" value="KAA6383161.1"/>
    <property type="molecule type" value="Genomic_DNA"/>
</dbReference>
<gene>
    <name evidence="1" type="ORF">EZS28_021311</name>
</gene>
<organism evidence="1 2">
    <name type="scientific">Streblomastix strix</name>
    <dbReference type="NCBI Taxonomy" id="222440"/>
    <lineage>
        <taxon>Eukaryota</taxon>
        <taxon>Metamonada</taxon>
        <taxon>Preaxostyla</taxon>
        <taxon>Oxymonadida</taxon>
        <taxon>Streblomastigidae</taxon>
        <taxon>Streblomastix</taxon>
    </lineage>
</organism>
<proteinExistence type="predicted"/>
<evidence type="ECO:0000313" key="1">
    <source>
        <dbReference type="EMBL" id="KAA6383161.1"/>
    </source>
</evidence>
<accession>A0A5J4VKQ6</accession>
<dbReference type="Proteomes" id="UP000324800">
    <property type="component" value="Unassembled WGS sequence"/>
</dbReference>
<protein>
    <submittedName>
        <fullName evidence="1">Uncharacterized protein</fullName>
    </submittedName>
</protein>